<dbReference type="Gene3D" id="3.40.50.1000">
    <property type="entry name" value="HAD superfamily/HAD-like"/>
    <property type="match status" value="1"/>
</dbReference>
<dbReference type="Proteomes" id="UP000316238">
    <property type="component" value="Unassembled WGS sequence"/>
</dbReference>
<dbReference type="InterPro" id="IPR036412">
    <property type="entry name" value="HAD-like_sf"/>
</dbReference>
<comment type="cofactor">
    <cofactor evidence="10">
        <name>Zn(2+)</name>
        <dbReference type="ChEBI" id="CHEBI:29105"/>
    </cofactor>
</comment>
<evidence type="ECO:0000256" key="6">
    <source>
        <dbReference type="ARBA" id="ARBA00031828"/>
    </source>
</evidence>
<accession>A0A521G229</accession>
<feature type="active site" description="Nucleophile" evidence="8">
    <location>
        <position position="10"/>
    </location>
</feature>
<dbReference type="PIRSF" id="PIRSF004682">
    <property type="entry name" value="GmhB"/>
    <property type="match status" value="1"/>
</dbReference>
<keyword evidence="5 7" id="KW-0119">Carbohydrate metabolism</keyword>
<keyword evidence="4 7" id="KW-0378">Hydrolase</keyword>
<feature type="site" description="Contributes to substrate recognition" evidence="9">
    <location>
        <position position="110"/>
    </location>
</feature>
<comment type="similarity">
    <text evidence="7">Belongs to the gmhB family.</text>
</comment>
<proteinExistence type="inferred from homology"/>
<feature type="binding site" evidence="10">
    <location>
        <position position="12"/>
    </location>
    <ligand>
        <name>Mg(2+)</name>
        <dbReference type="ChEBI" id="CHEBI:18420"/>
    </ligand>
</feature>
<comment type="subcellular location">
    <subcellularLocation>
        <location evidence="1 7">Cytoplasm</location>
    </subcellularLocation>
</comment>
<dbReference type="NCBIfam" id="TIGR01662">
    <property type="entry name" value="HAD-SF-IIIA"/>
    <property type="match status" value="1"/>
</dbReference>
<dbReference type="InterPro" id="IPR006543">
    <property type="entry name" value="Histidinol-phos"/>
</dbReference>
<feature type="site" description="Contributes to substrate recognition" evidence="9">
    <location>
        <position position="109"/>
    </location>
</feature>
<evidence type="ECO:0000256" key="10">
    <source>
        <dbReference type="PIRSR" id="PIRSR004682-4"/>
    </source>
</evidence>
<dbReference type="EMBL" id="NQJD01000011">
    <property type="protein sequence ID" value="TAA75082.1"/>
    <property type="molecule type" value="Genomic_DNA"/>
</dbReference>
<dbReference type="PANTHER" id="PTHR42891:SF1">
    <property type="entry name" value="D-GLYCERO-BETA-D-MANNO-HEPTOSE-1,7-BISPHOSPHATE 7-PHOSPHATASE"/>
    <property type="match status" value="1"/>
</dbReference>
<dbReference type="NCBIfam" id="TIGR01656">
    <property type="entry name" value="Histidinol-ppas"/>
    <property type="match status" value="1"/>
</dbReference>
<evidence type="ECO:0000256" key="9">
    <source>
        <dbReference type="PIRSR" id="PIRSR004682-3"/>
    </source>
</evidence>
<feature type="binding site" evidence="10">
    <location>
        <position position="93"/>
    </location>
    <ligand>
        <name>Zn(2+)</name>
        <dbReference type="ChEBI" id="CHEBI:29105"/>
    </ligand>
</feature>
<dbReference type="AlphaFoldDB" id="A0A521G229"/>
<dbReference type="InterPro" id="IPR023214">
    <property type="entry name" value="HAD_sf"/>
</dbReference>
<evidence type="ECO:0000256" key="8">
    <source>
        <dbReference type="PIRSR" id="PIRSR004682-1"/>
    </source>
</evidence>
<protein>
    <recommendedName>
        <fullName evidence="6 7">D,D-heptose 1,7-bisphosphate phosphatase</fullName>
        <ecNumber evidence="7">3.1.3.-</ecNumber>
    </recommendedName>
</protein>
<dbReference type="GO" id="GO:0046872">
    <property type="term" value="F:metal ion binding"/>
    <property type="evidence" value="ECO:0007669"/>
    <property type="project" value="UniProtKB-KW"/>
</dbReference>
<evidence type="ECO:0000256" key="3">
    <source>
        <dbReference type="ARBA" id="ARBA00022723"/>
    </source>
</evidence>
<feature type="site" description="Stabilizes the phosphoryl group" evidence="9">
    <location>
        <position position="52"/>
    </location>
</feature>
<dbReference type="SUPFAM" id="SSF56784">
    <property type="entry name" value="HAD-like"/>
    <property type="match status" value="1"/>
</dbReference>
<feature type="binding site" evidence="10">
    <location>
        <position position="91"/>
    </location>
    <ligand>
        <name>Zn(2+)</name>
        <dbReference type="ChEBI" id="CHEBI:29105"/>
    </ligand>
</feature>
<gene>
    <name evidence="11" type="ORF">CDV28_1118</name>
</gene>
<evidence type="ECO:0000256" key="4">
    <source>
        <dbReference type="ARBA" id="ARBA00022801"/>
    </source>
</evidence>
<evidence type="ECO:0000313" key="12">
    <source>
        <dbReference type="Proteomes" id="UP000316238"/>
    </source>
</evidence>
<feature type="binding site" evidence="10">
    <location>
        <position position="108"/>
    </location>
    <ligand>
        <name>Zn(2+)</name>
        <dbReference type="ChEBI" id="CHEBI:29105"/>
    </ligand>
</feature>
<evidence type="ECO:0000256" key="1">
    <source>
        <dbReference type="ARBA" id="ARBA00004496"/>
    </source>
</evidence>
<feature type="binding site" evidence="10">
    <location>
        <position position="135"/>
    </location>
    <ligand>
        <name>Mg(2+)</name>
        <dbReference type="ChEBI" id="CHEBI:18420"/>
    </ligand>
</feature>
<evidence type="ECO:0000313" key="11">
    <source>
        <dbReference type="EMBL" id="TAA75082.1"/>
    </source>
</evidence>
<feature type="active site" description="Proton donor" evidence="8">
    <location>
        <position position="12"/>
    </location>
</feature>
<reference evidence="11" key="1">
    <citation type="submission" date="2017-07" db="EMBL/GenBank/DDBJ databases">
        <title>The cable genome - Insights into the physiology and evolution of filamentous bacteria capable of sulfide oxidation via long distance electron transfer.</title>
        <authorList>
            <person name="Thorup C."/>
            <person name="Bjerg J.T."/>
            <person name="Schreiber L."/>
            <person name="Nielsen L.P."/>
            <person name="Kjeldsen K.U."/>
            <person name="Boesen T."/>
            <person name="Boggild A."/>
            <person name="Meysman F."/>
            <person name="Geelhoed J."/>
            <person name="Schramm A."/>
        </authorList>
    </citation>
    <scope>NUCLEOTIDE SEQUENCE [LARGE SCALE GENOMIC DNA]</scope>
    <source>
        <strain evidence="11">GS</strain>
    </source>
</reference>
<keyword evidence="10" id="KW-0460">Magnesium</keyword>
<evidence type="ECO:0000256" key="7">
    <source>
        <dbReference type="PIRNR" id="PIRNR004682"/>
    </source>
</evidence>
<dbReference type="GO" id="GO:0005737">
    <property type="term" value="C:cytoplasm"/>
    <property type="evidence" value="ECO:0007669"/>
    <property type="project" value="UniProtKB-SubCell"/>
</dbReference>
<keyword evidence="12" id="KW-1185">Reference proteome</keyword>
<feature type="binding site" evidence="10">
    <location>
        <position position="10"/>
    </location>
    <ligand>
        <name>Mg(2+)</name>
        <dbReference type="ChEBI" id="CHEBI:18420"/>
    </ligand>
</feature>
<evidence type="ECO:0000256" key="2">
    <source>
        <dbReference type="ARBA" id="ARBA00022490"/>
    </source>
</evidence>
<dbReference type="Pfam" id="PF13242">
    <property type="entry name" value="Hydrolase_like"/>
    <property type="match status" value="1"/>
</dbReference>
<sequence length="193" mass="21542">MNKKSAVFLDRDGTINEQRGYINHLSRFVLLPGVPQAIRRLNDHSISAVVVTNQSGLARGYFPSALLDAVHVEMKRLLAEEGAHLDGIYVCPHHPEAKIEQYRQACRCRKPQPGLIEEAAINLNLDLSRSFIVGDRWSDLECGIRAGVRPVLVLTGYGRGELEYIGPQKKIQPVVIAHDLSEAVERIIQLLEC</sequence>
<dbReference type="InterPro" id="IPR004446">
    <property type="entry name" value="Heptose_bisP_phosphatase"/>
</dbReference>
<keyword evidence="2 7" id="KW-0963">Cytoplasm</keyword>
<keyword evidence="3 10" id="KW-0479">Metal-binding</keyword>
<dbReference type="InterPro" id="IPR006549">
    <property type="entry name" value="HAD-SF_hydro_IIIA"/>
</dbReference>
<dbReference type="EC" id="3.1.3.-" evidence="7"/>
<dbReference type="GO" id="GO:0016791">
    <property type="term" value="F:phosphatase activity"/>
    <property type="evidence" value="ECO:0007669"/>
    <property type="project" value="InterPro"/>
</dbReference>
<feature type="binding site" evidence="10">
    <location>
        <position position="106"/>
    </location>
    <ligand>
        <name>Zn(2+)</name>
        <dbReference type="ChEBI" id="CHEBI:29105"/>
    </ligand>
</feature>
<comment type="caution">
    <text evidence="11">The sequence shown here is derived from an EMBL/GenBank/DDBJ whole genome shotgun (WGS) entry which is preliminary data.</text>
</comment>
<organism evidence="11 12">
    <name type="scientific">Candidatus Electronema aureum</name>
    <dbReference type="NCBI Taxonomy" id="2005002"/>
    <lineage>
        <taxon>Bacteria</taxon>
        <taxon>Pseudomonadati</taxon>
        <taxon>Thermodesulfobacteriota</taxon>
        <taxon>Desulfobulbia</taxon>
        <taxon>Desulfobulbales</taxon>
        <taxon>Desulfobulbaceae</taxon>
        <taxon>Candidatus Electronema</taxon>
    </lineage>
</organism>
<evidence type="ECO:0000256" key="5">
    <source>
        <dbReference type="ARBA" id="ARBA00023277"/>
    </source>
</evidence>
<dbReference type="GO" id="GO:0005975">
    <property type="term" value="P:carbohydrate metabolic process"/>
    <property type="evidence" value="ECO:0007669"/>
    <property type="project" value="InterPro"/>
</dbReference>
<keyword evidence="10" id="KW-0862">Zinc</keyword>
<dbReference type="PANTHER" id="PTHR42891">
    <property type="entry name" value="D-GLYCERO-BETA-D-MANNO-HEPTOSE-1,7-BISPHOSPHATE 7-PHOSPHATASE"/>
    <property type="match status" value="1"/>
</dbReference>
<dbReference type="CDD" id="cd07503">
    <property type="entry name" value="HAD_HisB-N"/>
    <property type="match status" value="1"/>
</dbReference>
<comment type="cofactor">
    <cofactor evidence="10">
        <name>Mg(2+)</name>
        <dbReference type="ChEBI" id="CHEBI:18420"/>
    </cofactor>
</comment>
<name>A0A521G229_9BACT</name>